<comment type="caution">
    <text evidence="5">The sequence shown here is derived from an EMBL/GenBank/DDBJ whole genome shotgun (WGS) entry which is preliminary data.</text>
</comment>
<name>A0A6L8LV63_9VIBR</name>
<keyword evidence="6" id="KW-1185">Reference proteome</keyword>
<dbReference type="EC" id="4.2.99.20" evidence="3"/>
<comment type="pathway">
    <text evidence="3">Quinol/quinone metabolism; 1,4-dihydroxy-2-naphthoate biosynthesis; 1,4-dihydroxy-2-naphthoate from chorismate: step 3/7.</text>
</comment>
<comment type="similarity">
    <text evidence="3">Belongs to the AB hydrolase superfamily. MenH family.</text>
</comment>
<dbReference type="UniPathway" id="UPA01057">
    <property type="reaction ID" value="UER00900"/>
</dbReference>
<comment type="pathway">
    <text evidence="3">Quinol/quinone metabolism; menaquinone biosynthesis.</text>
</comment>
<dbReference type="HAMAP" id="MF_01660">
    <property type="entry name" value="MenH"/>
    <property type="match status" value="1"/>
</dbReference>
<dbReference type="NCBIfam" id="NF008340">
    <property type="entry name" value="PRK11126.1"/>
    <property type="match status" value="1"/>
</dbReference>
<keyword evidence="1 3" id="KW-0474">Menaquinone biosynthesis</keyword>
<dbReference type="EMBL" id="WWEU01000003">
    <property type="protein sequence ID" value="MYM59971.1"/>
    <property type="molecule type" value="Genomic_DNA"/>
</dbReference>
<evidence type="ECO:0000259" key="4">
    <source>
        <dbReference type="Pfam" id="PF00561"/>
    </source>
</evidence>
<dbReference type="InterPro" id="IPR000073">
    <property type="entry name" value="AB_hydrolase_1"/>
</dbReference>
<feature type="domain" description="AB hydrolase-1" evidence="4">
    <location>
        <begin position="16"/>
        <end position="219"/>
    </location>
</feature>
<dbReference type="GO" id="GO:0070205">
    <property type="term" value="F:2-succinyl-6-hydroxy-2,4-cyclohexadiene-1-carboxylate synthase activity"/>
    <property type="evidence" value="ECO:0007669"/>
    <property type="project" value="UniProtKB-UniRule"/>
</dbReference>
<evidence type="ECO:0000313" key="5">
    <source>
        <dbReference type="EMBL" id="MYM59971.1"/>
    </source>
</evidence>
<dbReference type="NCBIfam" id="TIGR03695">
    <property type="entry name" value="menH_SHCHC"/>
    <property type="match status" value="1"/>
</dbReference>
<dbReference type="InterPro" id="IPR022485">
    <property type="entry name" value="SHCHC_synthase_MenH"/>
</dbReference>
<proteinExistence type="inferred from homology"/>
<dbReference type="SUPFAM" id="SSF53474">
    <property type="entry name" value="alpha/beta-Hydrolases"/>
    <property type="match status" value="1"/>
</dbReference>
<dbReference type="RefSeq" id="WP_160930123.1">
    <property type="nucleotide sequence ID" value="NZ_WWEU01000003.1"/>
</dbReference>
<evidence type="ECO:0000313" key="6">
    <source>
        <dbReference type="Proteomes" id="UP000478571"/>
    </source>
</evidence>
<dbReference type="Proteomes" id="UP000478571">
    <property type="component" value="Unassembled WGS sequence"/>
</dbReference>
<organism evidence="5 6">
    <name type="scientific">Vibrio tetraodonis subsp. pristinus</name>
    <dbReference type="NCBI Taxonomy" id="2695891"/>
    <lineage>
        <taxon>Bacteria</taxon>
        <taxon>Pseudomonadati</taxon>
        <taxon>Pseudomonadota</taxon>
        <taxon>Gammaproteobacteria</taxon>
        <taxon>Vibrionales</taxon>
        <taxon>Vibrionaceae</taxon>
        <taxon>Vibrio</taxon>
    </lineage>
</organism>
<keyword evidence="2 3" id="KW-0456">Lyase</keyword>
<dbReference type="Gene3D" id="3.40.50.1820">
    <property type="entry name" value="alpha/beta hydrolase"/>
    <property type="match status" value="1"/>
</dbReference>
<dbReference type="GO" id="GO:0009234">
    <property type="term" value="P:menaquinone biosynthetic process"/>
    <property type="evidence" value="ECO:0007669"/>
    <property type="project" value="UniProtKB-UniRule"/>
</dbReference>
<gene>
    <name evidence="3 5" type="primary">menH</name>
    <name evidence="5" type="ORF">GTG28_12115</name>
</gene>
<dbReference type="AlphaFoldDB" id="A0A6L8LV63"/>
<evidence type="ECO:0000256" key="1">
    <source>
        <dbReference type="ARBA" id="ARBA00022428"/>
    </source>
</evidence>
<evidence type="ECO:0000256" key="3">
    <source>
        <dbReference type="HAMAP-Rule" id="MF_01660"/>
    </source>
</evidence>
<accession>A0A6L8LV63</accession>
<comment type="catalytic activity">
    <reaction evidence="3">
        <text>5-enolpyruvoyl-6-hydroxy-2-succinyl-cyclohex-3-ene-1-carboxylate = (1R,6R)-6-hydroxy-2-succinyl-cyclohexa-2,4-diene-1-carboxylate + pyruvate</text>
        <dbReference type="Rhea" id="RHEA:25597"/>
        <dbReference type="ChEBI" id="CHEBI:15361"/>
        <dbReference type="ChEBI" id="CHEBI:58689"/>
        <dbReference type="ChEBI" id="CHEBI:58818"/>
        <dbReference type="EC" id="4.2.99.20"/>
    </reaction>
</comment>
<dbReference type="UniPathway" id="UPA00079"/>
<evidence type="ECO:0000256" key="2">
    <source>
        <dbReference type="ARBA" id="ARBA00023239"/>
    </source>
</evidence>
<comment type="subunit">
    <text evidence="3">Monomer.</text>
</comment>
<dbReference type="PANTHER" id="PTHR42916:SF1">
    <property type="entry name" value="PROTEIN PHYLLO, CHLOROPLASTIC"/>
    <property type="match status" value="1"/>
</dbReference>
<comment type="function">
    <text evidence="3">Catalyzes a proton abstraction reaction that results in 2,5-elimination of pyruvate from 2-succinyl-5-enolpyruvyl-6-hydroxy-3-cyclohexene-1-carboxylate (SEPHCHC) and the formation of 2-succinyl-6-hydroxy-2,4-cyclohexadiene-1-carboxylate (SHCHC).</text>
</comment>
<dbReference type="PANTHER" id="PTHR42916">
    <property type="entry name" value="2-SUCCINYL-5-ENOLPYRUVYL-6-HYDROXY-3-CYCLOHEXENE-1-CARBOXYLATE SYNTHASE"/>
    <property type="match status" value="1"/>
</dbReference>
<protein>
    <recommendedName>
        <fullName evidence="3">Putative 2-succinyl-6-hydroxy-2,4-cyclohexadiene-1-carboxylate synthase</fullName>
        <shortName evidence="3">SHCHC synthase</shortName>
        <ecNumber evidence="3">4.2.99.20</ecNumber>
    </recommendedName>
</protein>
<reference evidence="5 6" key="1">
    <citation type="submission" date="2020-01" db="EMBL/GenBank/DDBJ databases">
        <title>Draft Genome Sequence of Vibrio sp. strain OCN044, Isolated from a Healthy Coral at Palmyra Atoll.</title>
        <authorList>
            <person name="Videau P."/>
            <person name="Loughran R."/>
            <person name="Esquivel A."/>
            <person name="Deadmond M."/>
            <person name="Paddock B.E."/>
            <person name="Saw J.H."/>
            <person name="Ushijima B."/>
        </authorList>
    </citation>
    <scope>NUCLEOTIDE SEQUENCE [LARGE SCALE GENOMIC DNA]</scope>
    <source>
        <strain evidence="5 6">OCN044</strain>
    </source>
</reference>
<sequence>MLASHFYNSDHRSSLPVIVCLHGFLGDSDDWAQCVECLSDYPVLCIDLPGHGRSKNVHCVDFKSCCDQISYVLSHQVPEQAPIVLVGYSMGARIVMTGLAKEYFSAFNIKLLICESGHFGLDDEEHKKQRLINDRVWANRFSHETIETVLEDWYQQIVFQSLSNAQKTDLVRKRAKNFGSSVASMLLATTLAKQDFLLDILKSSSTSIHCICGDKDKKFKQLNASSGLSYTCIQQVGHNVHIEDPQAFTNIVKSNVRALSLDAT</sequence>
<dbReference type="InterPro" id="IPR029058">
    <property type="entry name" value="AB_hydrolase_fold"/>
</dbReference>
<dbReference type="Pfam" id="PF00561">
    <property type="entry name" value="Abhydrolase_1"/>
    <property type="match status" value="1"/>
</dbReference>